<dbReference type="GO" id="GO:0005524">
    <property type="term" value="F:ATP binding"/>
    <property type="evidence" value="ECO:0007669"/>
    <property type="project" value="UniProtKB-KW"/>
</dbReference>
<dbReference type="GO" id="GO:0012505">
    <property type="term" value="C:endomembrane system"/>
    <property type="evidence" value="ECO:0007669"/>
    <property type="project" value="UniProtKB-SubCell"/>
</dbReference>
<proteinExistence type="predicted"/>
<dbReference type="SUPFAM" id="SSF52540">
    <property type="entry name" value="P-loop containing nucleoside triphosphate hydrolases"/>
    <property type="match status" value="1"/>
</dbReference>
<comment type="subcellular location">
    <subcellularLocation>
        <location evidence="1">Endomembrane system</location>
        <topology evidence="1">Multi-pass membrane protein</topology>
    </subcellularLocation>
</comment>
<evidence type="ECO:0000256" key="4">
    <source>
        <dbReference type="ARBA" id="ARBA00022737"/>
    </source>
</evidence>
<dbReference type="PANTHER" id="PTHR24223">
    <property type="entry name" value="ATP-BINDING CASSETTE SUB-FAMILY C"/>
    <property type="match status" value="1"/>
</dbReference>
<evidence type="ECO:0000256" key="10">
    <source>
        <dbReference type="SAM" id="Phobius"/>
    </source>
</evidence>
<sequence length="315" mass="35350">NRGMLKTKTRVLVTHGVHWLPQVDKIIVLIDGHISEMGSYDELLSHDGDFAQFLKTYLTMDETIEDDDDPDIAAIKAQILERVDSVTSDAAATSGDELNRSSKSKTNRKLSRQISKLTTTDKKEESKKEIVTPKTGDRITEEEKSETGKVKMTVFLEYFRAIGLCSTFSFFCFFAFYQAASVYSSIWLSDWTGDSLLSNTSLSNTSSYRERNDKYLGGYGGLGVAQAVLILAYSIIASVQMVRASRILHTGMLSNVMRSPMIFFDTTPSGRIVNRFSRDVETIDSTIPQQFRSWMNTFFGTLSTIIVISYSTPIF</sequence>
<feature type="transmembrane region" description="Helical" evidence="10">
    <location>
        <begin position="294"/>
        <end position="312"/>
    </location>
</feature>
<evidence type="ECO:0000256" key="6">
    <source>
        <dbReference type="ARBA" id="ARBA00022840"/>
    </source>
</evidence>
<dbReference type="AlphaFoldDB" id="A0A0B6Y8J7"/>
<dbReference type="PANTHER" id="PTHR24223:SF443">
    <property type="entry name" value="MULTIDRUG-RESISTANCE LIKE PROTEIN 1, ISOFORM I"/>
    <property type="match status" value="1"/>
</dbReference>
<organism evidence="12">
    <name type="scientific">Arion vulgaris</name>
    <dbReference type="NCBI Taxonomy" id="1028688"/>
    <lineage>
        <taxon>Eukaryota</taxon>
        <taxon>Metazoa</taxon>
        <taxon>Spiralia</taxon>
        <taxon>Lophotrochozoa</taxon>
        <taxon>Mollusca</taxon>
        <taxon>Gastropoda</taxon>
        <taxon>Heterobranchia</taxon>
        <taxon>Euthyneura</taxon>
        <taxon>Panpulmonata</taxon>
        <taxon>Eupulmonata</taxon>
        <taxon>Stylommatophora</taxon>
        <taxon>Helicina</taxon>
        <taxon>Arionoidea</taxon>
        <taxon>Arionidae</taxon>
        <taxon>Arion</taxon>
    </lineage>
</organism>
<evidence type="ECO:0000256" key="1">
    <source>
        <dbReference type="ARBA" id="ARBA00004127"/>
    </source>
</evidence>
<keyword evidence="6" id="KW-0067">ATP-binding</keyword>
<evidence type="ECO:0000256" key="8">
    <source>
        <dbReference type="ARBA" id="ARBA00023136"/>
    </source>
</evidence>
<protein>
    <recommendedName>
        <fullName evidence="11">ABC transmembrane type-1 domain-containing protein</fullName>
    </recommendedName>
</protein>
<keyword evidence="7 10" id="KW-1133">Transmembrane helix</keyword>
<evidence type="ECO:0000259" key="11">
    <source>
        <dbReference type="PROSITE" id="PS50929"/>
    </source>
</evidence>
<feature type="region of interest" description="Disordered" evidence="9">
    <location>
        <begin position="91"/>
        <end position="143"/>
    </location>
</feature>
<dbReference type="GO" id="GO:0140359">
    <property type="term" value="F:ABC-type transporter activity"/>
    <property type="evidence" value="ECO:0007669"/>
    <property type="project" value="InterPro"/>
</dbReference>
<dbReference type="Gene3D" id="3.40.50.300">
    <property type="entry name" value="P-loop containing nucleotide triphosphate hydrolases"/>
    <property type="match status" value="1"/>
</dbReference>
<dbReference type="PROSITE" id="PS50929">
    <property type="entry name" value="ABC_TM1F"/>
    <property type="match status" value="1"/>
</dbReference>
<feature type="domain" description="ABC transmembrane type-1" evidence="11">
    <location>
        <begin position="171"/>
        <end position="315"/>
    </location>
</feature>
<evidence type="ECO:0000256" key="9">
    <source>
        <dbReference type="SAM" id="MobiDB-lite"/>
    </source>
</evidence>
<feature type="compositionally biased region" description="Basic and acidic residues" evidence="9">
    <location>
        <begin position="119"/>
        <end position="143"/>
    </location>
</feature>
<reference evidence="12" key="1">
    <citation type="submission" date="2014-12" db="EMBL/GenBank/DDBJ databases">
        <title>Insight into the proteome of Arion vulgaris.</title>
        <authorList>
            <person name="Aradska J."/>
            <person name="Bulat T."/>
            <person name="Smidak R."/>
            <person name="Sarate P."/>
            <person name="Gangsoo J."/>
            <person name="Sialana F."/>
            <person name="Bilban M."/>
            <person name="Lubec G."/>
        </authorList>
    </citation>
    <scope>NUCLEOTIDE SEQUENCE</scope>
    <source>
        <tissue evidence="12">Skin</tissue>
    </source>
</reference>
<dbReference type="Gene3D" id="1.20.1560.10">
    <property type="entry name" value="ABC transporter type 1, transmembrane domain"/>
    <property type="match status" value="1"/>
</dbReference>
<dbReference type="InterPro" id="IPR036640">
    <property type="entry name" value="ABC1_TM_sf"/>
</dbReference>
<evidence type="ECO:0000256" key="3">
    <source>
        <dbReference type="ARBA" id="ARBA00022692"/>
    </source>
</evidence>
<feature type="non-terminal residue" evidence="12">
    <location>
        <position position="1"/>
    </location>
</feature>
<keyword evidence="2" id="KW-0813">Transport</keyword>
<accession>A0A0B6Y8J7</accession>
<dbReference type="InterPro" id="IPR027417">
    <property type="entry name" value="P-loop_NTPase"/>
</dbReference>
<keyword evidence="3 10" id="KW-0812">Transmembrane</keyword>
<keyword evidence="4" id="KW-0677">Repeat</keyword>
<feature type="compositionally biased region" description="Basic residues" evidence="9">
    <location>
        <begin position="102"/>
        <end position="111"/>
    </location>
</feature>
<evidence type="ECO:0000256" key="2">
    <source>
        <dbReference type="ARBA" id="ARBA00022448"/>
    </source>
</evidence>
<dbReference type="GO" id="GO:0016020">
    <property type="term" value="C:membrane"/>
    <property type="evidence" value="ECO:0007669"/>
    <property type="project" value="InterPro"/>
</dbReference>
<feature type="transmembrane region" description="Helical" evidence="10">
    <location>
        <begin position="158"/>
        <end position="180"/>
    </location>
</feature>
<keyword evidence="8 10" id="KW-0472">Membrane</keyword>
<feature type="non-terminal residue" evidence="12">
    <location>
        <position position="315"/>
    </location>
</feature>
<name>A0A0B6Y8J7_9EUPU</name>
<evidence type="ECO:0000313" key="12">
    <source>
        <dbReference type="EMBL" id="CEK52444.1"/>
    </source>
</evidence>
<evidence type="ECO:0000256" key="7">
    <source>
        <dbReference type="ARBA" id="ARBA00022989"/>
    </source>
</evidence>
<keyword evidence="5" id="KW-0547">Nucleotide-binding</keyword>
<dbReference type="Pfam" id="PF00664">
    <property type="entry name" value="ABC_membrane"/>
    <property type="match status" value="1"/>
</dbReference>
<feature type="transmembrane region" description="Helical" evidence="10">
    <location>
        <begin position="216"/>
        <end position="236"/>
    </location>
</feature>
<dbReference type="EMBL" id="HACG01005579">
    <property type="protein sequence ID" value="CEK52444.1"/>
    <property type="molecule type" value="Transcribed_RNA"/>
</dbReference>
<dbReference type="SUPFAM" id="SSF90123">
    <property type="entry name" value="ABC transporter transmembrane region"/>
    <property type="match status" value="1"/>
</dbReference>
<dbReference type="InterPro" id="IPR011527">
    <property type="entry name" value="ABC1_TM_dom"/>
</dbReference>
<dbReference type="InterPro" id="IPR050173">
    <property type="entry name" value="ABC_transporter_C-like"/>
</dbReference>
<evidence type="ECO:0000256" key="5">
    <source>
        <dbReference type="ARBA" id="ARBA00022741"/>
    </source>
</evidence>
<gene>
    <name evidence="12" type="primary">ORF16816</name>
</gene>